<proteinExistence type="predicted"/>
<feature type="transmembrane region" description="Helical" evidence="1">
    <location>
        <begin position="137"/>
        <end position="157"/>
    </location>
</feature>
<evidence type="ECO:0000256" key="1">
    <source>
        <dbReference type="SAM" id="Phobius"/>
    </source>
</evidence>
<feature type="transmembrane region" description="Helical" evidence="1">
    <location>
        <begin position="95"/>
        <end position="125"/>
    </location>
</feature>
<feature type="transmembrane region" description="Helical" evidence="1">
    <location>
        <begin position="27"/>
        <end position="44"/>
    </location>
</feature>
<keyword evidence="1" id="KW-0812">Transmembrane</keyword>
<sequence length="173" mass="19917">MVLLKIFVVGLLLTVLIQDITSRSVSWPVFPFIALCGLTLQWLLSYPLSDTLRLTAFNLLFLMLQFLGIRLYFLITRGQKAKVVDKMIGWGDILFLISVAFFLPVTTFIAFYILSLLLVLTGWLLYLQIIRSANRHIPLAGLQALIFILFLAGDWLFGRYDIYDDQLFTFLTR</sequence>
<dbReference type="Proteomes" id="UP001597073">
    <property type="component" value="Unassembled WGS sequence"/>
</dbReference>
<protein>
    <recommendedName>
        <fullName evidence="4">Type IV leader peptidase family protein</fullName>
    </recommendedName>
</protein>
<comment type="caution">
    <text evidence="2">The sequence shown here is derived from an EMBL/GenBank/DDBJ whole genome shotgun (WGS) entry which is preliminary data.</text>
</comment>
<feature type="transmembrane region" description="Helical" evidence="1">
    <location>
        <begin position="56"/>
        <end position="75"/>
    </location>
</feature>
<evidence type="ECO:0008006" key="4">
    <source>
        <dbReference type="Google" id="ProtNLM"/>
    </source>
</evidence>
<keyword evidence="1" id="KW-1133">Transmembrane helix</keyword>
<dbReference type="EMBL" id="JBHTIA010000011">
    <property type="protein sequence ID" value="MFD0766142.1"/>
    <property type="molecule type" value="Genomic_DNA"/>
</dbReference>
<dbReference type="RefSeq" id="WP_377143791.1">
    <property type="nucleotide sequence ID" value="NZ_JBHTIA010000011.1"/>
</dbReference>
<keyword evidence="3" id="KW-1185">Reference proteome</keyword>
<evidence type="ECO:0000313" key="2">
    <source>
        <dbReference type="EMBL" id="MFD0766142.1"/>
    </source>
</evidence>
<evidence type="ECO:0000313" key="3">
    <source>
        <dbReference type="Proteomes" id="UP001597073"/>
    </source>
</evidence>
<gene>
    <name evidence="2" type="ORF">ACFQZI_14860</name>
</gene>
<reference evidence="3" key="1">
    <citation type="journal article" date="2019" name="Int. J. Syst. Evol. Microbiol.">
        <title>The Global Catalogue of Microorganisms (GCM) 10K type strain sequencing project: providing services to taxonomists for standard genome sequencing and annotation.</title>
        <authorList>
            <consortium name="The Broad Institute Genomics Platform"/>
            <consortium name="The Broad Institute Genome Sequencing Center for Infectious Disease"/>
            <person name="Wu L."/>
            <person name="Ma J."/>
        </authorList>
    </citation>
    <scope>NUCLEOTIDE SEQUENCE [LARGE SCALE GENOMIC DNA]</scope>
    <source>
        <strain evidence="3">CCUG 60742</strain>
    </source>
</reference>
<accession>A0ABW2ZJ57</accession>
<name>A0ABW2ZJ57_9SPHI</name>
<keyword evidence="1" id="KW-0472">Membrane</keyword>
<organism evidence="2 3">
    <name type="scientific">Mucilaginibacter lutimaris</name>
    <dbReference type="NCBI Taxonomy" id="931629"/>
    <lineage>
        <taxon>Bacteria</taxon>
        <taxon>Pseudomonadati</taxon>
        <taxon>Bacteroidota</taxon>
        <taxon>Sphingobacteriia</taxon>
        <taxon>Sphingobacteriales</taxon>
        <taxon>Sphingobacteriaceae</taxon>
        <taxon>Mucilaginibacter</taxon>
    </lineage>
</organism>